<sequence length="46" mass="5235">MEYITLTKDVMIQELLPLSSIIIPLRLFANHMAVSKAVKQLQARPI</sequence>
<evidence type="ECO:0000313" key="1">
    <source>
        <dbReference type="EMBL" id="MBX39398.1"/>
    </source>
</evidence>
<dbReference type="AlphaFoldDB" id="A0A2P2NA96"/>
<name>A0A2P2NA96_RHIMU</name>
<accession>A0A2P2NA96</accession>
<proteinExistence type="predicted"/>
<organism evidence="1">
    <name type="scientific">Rhizophora mucronata</name>
    <name type="common">Asiatic mangrove</name>
    <dbReference type="NCBI Taxonomy" id="61149"/>
    <lineage>
        <taxon>Eukaryota</taxon>
        <taxon>Viridiplantae</taxon>
        <taxon>Streptophyta</taxon>
        <taxon>Embryophyta</taxon>
        <taxon>Tracheophyta</taxon>
        <taxon>Spermatophyta</taxon>
        <taxon>Magnoliopsida</taxon>
        <taxon>eudicotyledons</taxon>
        <taxon>Gunneridae</taxon>
        <taxon>Pentapetalae</taxon>
        <taxon>rosids</taxon>
        <taxon>fabids</taxon>
        <taxon>Malpighiales</taxon>
        <taxon>Rhizophoraceae</taxon>
        <taxon>Rhizophora</taxon>
    </lineage>
</organism>
<dbReference type="EMBL" id="GGEC01058914">
    <property type="protein sequence ID" value="MBX39398.1"/>
    <property type="molecule type" value="Transcribed_RNA"/>
</dbReference>
<protein>
    <submittedName>
        <fullName evidence="1">Uncharacterized protein</fullName>
    </submittedName>
</protein>
<reference evidence="1" key="1">
    <citation type="submission" date="2018-02" db="EMBL/GenBank/DDBJ databases">
        <title>Rhizophora mucronata_Transcriptome.</title>
        <authorList>
            <person name="Meera S.P."/>
            <person name="Sreeshan A."/>
            <person name="Augustine A."/>
        </authorList>
    </citation>
    <scope>NUCLEOTIDE SEQUENCE</scope>
    <source>
        <tissue evidence="1">Leaf</tissue>
    </source>
</reference>